<reference evidence="5 6" key="1">
    <citation type="submission" date="2019-05" db="EMBL/GenBank/DDBJ databases">
        <title>Complete genome sequence of Izhakiella calystegiae KSNA2, an endophyte isolated from beach morning glory (Calystegia soldanella).</title>
        <authorList>
            <person name="Jiang L."/>
            <person name="Jeong J.C."/>
            <person name="Kim C.Y."/>
            <person name="Kim D.H."/>
            <person name="Kim S.W."/>
            <person name="Lee j."/>
        </authorList>
    </citation>
    <scope>NUCLEOTIDE SEQUENCE [LARGE SCALE GENOMIC DNA]</scope>
    <source>
        <strain evidence="5 6">KSNA2</strain>
    </source>
</reference>
<dbReference type="GO" id="GO:0003700">
    <property type="term" value="F:DNA-binding transcription factor activity"/>
    <property type="evidence" value="ECO:0007669"/>
    <property type="project" value="InterPro"/>
</dbReference>
<accession>A0A4P8YF47</accession>
<keyword evidence="3" id="KW-0804">Transcription</keyword>
<sequence length="288" mass="33188">MNGKIGVSDVKTETTYNIPLVLEENVISSGLALLALWHTLADNHYVVSWPRDKRKPLIANSWVAIYTLQGSGKVILQDNSVITLNGNCVIFLKPTDIKSYYCDGLVWEQYWMEFIPTGAMDIPLSQPALIYNGDAFNRQLEEVARLIQSPVSMENNLAVAALTHMIYQWICLIARNGTREPQFIRLEKLLTALHADLQRRWTVSEMAQRMQCSEQYLRRLFLRYTGKSPREYYLDARLELAQSLLKQERHGVSQVADMLNFFDTFHFSKAFKQKFGVAPSMLIRHREP</sequence>
<proteinExistence type="predicted"/>
<evidence type="ECO:0000256" key="3">
    <source>
        <dbReference type="ARBA" id="ARBA00023163"/>
    </source>
</evidence>
<dbReference type="InterPro" id="IPR009057">
    <property type="entry name" value="Homeodomain-like_sf"/>
</dbReference>
<evidence type="ECO:0000313" key="6">
    <source>
        <dbReference type="Proteomes" id="UP000302163"/>
    </source>
</evidence>
<dbReference type="SUPFAM" id="SSF51215">
    <property type="entry name" value="Regulatory protein AraC"/>
    <property type="match status" value="1"/>
</dbReference>
<dbReference type="InterPro" id="IPR037923">
    <property type="entry name" value="HTH-like"/>
</dbReference>
<keyword evidence="2" id="KW-0238">DNA-binding</keyword>
<dbReference type="AlphaFoldDB" id="A0A4P8YF47"/>
<evidence type="ECO:0000259" key="4">
    <source>
        <dbReference type="PROSITE" id="PS01124"/>
    </source>
</evidence>
<dbReference type="GO" id="GO:0043565">
    <property type="term" value="F:sequence-specific DNA binding"/>
    <property type="evidence" value="ECO:0007669"/>
    <property type="project" value="InterPro"/>
</dbReference>
<keyword evidence="6" id="KW-1185">Reference proteome</keyword>
<dbReference type="OrthoDB" id="6057514at2"/>
<dbReference type="SUPFAM" id="SSF46689">
    <property type="entry name" value="Homeodomain-like"/>
    <property type="match status" value="2"/>
</dbReference>
<dbReference type="InterPro" id="IPR018062">
    <property type="entry name" value="HTH_AraC-typ_CS"/>
</dbReference>
<dbReference type="SMART" id="SM00342">
    <property type="entry name" value="HTH_ARAC"/>
    <property type="match status" value="1"/>
</dbReference>
<gene>
    <name evidence="5" type="ORF">FEM41_05345</name>
</gene>
<dbReference type="Gene3D" id="1.10.10.60">
    <property type="entry name" value="Homeodomain-like"/>
    <property type="match status" value="1"/>
</dbReference>
<dbReference type="PROSITE" id="PS00041">
    <property type="entry name" value="HTH_ARAC_FAMILY_1"/>
    <property type="match status" value="1"/>
</dbReference>
<protein>
    <submittedName>
        <fullName evidence="5">Helix-turn-helix domain-containing protein</fullName>
    </submittedName>
</protein>
<evidence type="ECO:0000256" key="2">
    <source>
        <dbReference type="ARBA" id="ARBA00023125"/>
    </source>
</evidence>
<dbReference type="EMBL" id="CP040428">
    <property type="protein sequence ID" value="QCT19120.1"/>
    <property type="molecule type" value="Genomic_DNA"/>
</dbReference>
<dbReference type="Gene3D" id="2.60.120.280">
    <property type="entry name" value="Regulatory protein AraC"/>
    <property type="match status" value="1"/>
</dbReference>
<dbReference type="RefSeq" id="WP_138095009.1">
    <property type="nucleotide sequence ID" value="NZ_CP040428.1"/>
</dbReference>
<evidence type="ECO:0000256" key="1">
    <source>
        <dbReference type="ARBA" id="ARBA00023015"/>
    </source>
</evidence>
<evidence type="ECO:0000313" key="5">
    <source>
        <dbReference type="EMBL" id="QCT19120.1"/>
    </source>
</evidence>
<dbReference type="PROSITE" id="PS01124">
    <property type="entry name" value="HTH_ARAC_FAMILY_2"/>
    <property type="match status" value="1"/>
</dbReference>
<dbReference type="PANTHER" id="PTHR43280:SF31">
    <property type="entry name" value="TRANSCRIPTIONAL REGULATORY PROTEIN"/>
    <property type="match status" value="1"/>
</dbReference>
<keyword evidence="1" id="KW-0805">Transcription regulation</keyword>
<feature type="domain" description="HTH araC/xylS-type" evidence="4">
    <location>
        <begin position="187"/>
        <end position="285"/>
    </location>
</feature>
<dbReference type="KEGG" id="izh:FEM41_05345"/>
<organism evidence="5 6">
    <name type="scientific">Jejubacter calystegiae</name>
    <dbReference type="NCBI Taxonomy" id="2579935"/>
    <lineage>
        <taxon>Bacteria</taxon>
        <taxon>Pseudomonadati</taxon>
        <taxon>Pseudomonadota</taxon>
        <taxon>Gammaproteobacteria</taxon>
        <taxon>Enterobacterales</taxon>
        <taxon>Enterobacteriaceae</taxon>
        <taxon>Jejubacter</taxon>
    </lineage>
</organism>
<dbReference type="PANTHER" id="PTHR43280">
    <property type="entry name" value="ARAC-FAMILY TRANSCRIPTIONAL REGULATOR"/>
    <property type="match status" value="1"/>
</dbReference>
<name>A0A4P8YF47_9ENTR</name>
<dbReference type="Pfam" id="PF12833">
    <property type="entry name" value="HTH_18"/>
    <property type="match status" value="1"/>
</dbReference>
<dbReference type="Proteomes" id="UP000302163">
    <property type="component" value="Chromosome"/>
</dbReference>
<dbReference type="InterPro" id="IPR018060">
    <property type="entry name" value="HTH_AraC"/>
</dbReference>